<evidence type="ECO:0000313" key="2">
    <source>
        <dbReference type="EMBL" id="KAF9470892.1"/>
    </source>
</evidence>
<evidence type="ECO:0000313" key="3">
    <source>
        <dbReference type="Proteomes" id="UP000807469"/>
    </source>
</evidence>
<feature type="region of interest" description="Disordered" evidence="1">
    <location>
        <begin position="30"/>
        <end position="80"/>
    </location>
</feature>
<evidence type="ECO:0000256" key="1">
    <source>
        <dbReference type="SAM" id="MobiDB-lite"/>
    </source>
</evidence>
<sequence length="80" mass="9350">MSSRQAGRQIGRLARTLRTNKMMRLVLMGEKEHHEKGHKQEKERIHSVERLNVDDNDERAHTDTDTDRCGVQADRVRLDS</sequence>
<gene>
    <name evidence="2" type="ORF">BDN70DRAFT_888652</name>
</gene>
<name>A0A9P5YKQ9_9AGAR</name>
<protein>
    <submittedName>
        <fullName evidence="2">Uncharacterized protein</fullName>
    </submittedName>
</protein>
<accession>A0A9P5YKQ9</accession>
<comment type="caution">
    <text evidence="2">The sequence shown here is derived from an EMBL/GenBank/DDBJ whole genome shotgun (WGS) entry which is preliminary data.</text>
</comment>
<dbReference type="AlphaFoldDB" id="A0A9P5YKQ9"/>
<organism evidence="2 3">
    <name type="scientific">Pholiota conissans</name>
    <dbReference type="NCBI Taxonomy" id="109636"/>
    <lineage>
        <taxon>Eukaryota</taxon>
        <taxon>Fungi</taxon>
        <taxon>Dikarya</taxon>
        <taxon>Basidiomycota</taxon>
        <taxon>Agaricomycotina</taxon>
        <taxon>Agaricomycetes</taxon>
        <taxon>Agaricomycetidae</taxon>
        <taxon>Agaricales</taxon>
        <taxon>Agaricineae</taxon>
        <taxon>Strophariaceae</taxon>
        <taxon>Pholiota</taxon>
    </lineage>
</organism>
<dbReference type="EMBL" id="MU155817">
    <property type="protein sequence ID" value="KAF9470892.1"/>
    <property type="molecule type" value="Genomic_DNA"/>
</dbReference>
<reference evidence="2" key="1">
    <citation type="submission" date="2020-11" db="EMBL/GenBank/DDBJ databases">
        <authorList>
            <consortium name="DOE Joint Genome Institute"/>
            <person name="Ahrendt S."/>
            <person name="Riley R."/>
            <person name="Andreopoulos W."/>
            <person name="Labutti K."/>
            <person name="Pangilinan J."/>
            <person name="Ruiz-Duenas F.J."/>
            <person name="Barrasa J.M."/>
            <person name="Sanchez-Garcia M."/>
            <person name="Camarero S."/>
            <person name="Miyauchi S."/>
            <person name="Serrano A."/>
            <person name="Linde D."/>
            <person name="Babiker R."/>
            <person name="Drula E."/>
            <person name="Ayuso-Fernandez I."/>
            <person name="Pacheco R."/>
            <person name="Padilla G."/>
            <person name="Ferreira P."/>
            <person name="Barriuso J."/>
            <person name="Kellner H."/>
            <person name="Castanera R."/>
            <person name="Alfaro M."/>
            <person name="Ramirez L."/>
            <person name="Pisabarro A.G."/>
            <person name="Kuo A."/>
            <person name="Tritt A."/>
            <person name="Lipzen A."/>
            <person name="He G."/>
            <person name="Yan M."/>
            <person name="Ng V."/>
            <person name="Cullen D."/>
            <person name="Martin F."/>
            <person name="Rosso M.-N."/>
            <person name="Henrissat B."/>
            <person name="Hibbett D."/>
            <person name="Martinez A.T."/>
            <person name="Grigoriev I.V."/>
        </authorList>
    </citation>
    <scope>NUCLEOTIDE SEQUENCE</scope>
    <source>
        <strain evidence="2">CIRM-BRFM 674</strain>
    </source>
</reference>
<proteinExistence type="predicted"/>
<keyword evidence="3" id="KW-1185">Reference proteome</keyword>
<dbReference type="Proteomes" id="UP000807469">
    <property type="component" value="Unassembled WGS sequence"/>
</dbReference>